<keyword evidence="7" id="KW-1185">Reference proteome</keyword>
<reference evidence="6 7" key="1">
    <citation type="submission" date="2019-02" db="EMBL/GenBank/DDBJ databases">
        <title>Sequencing the genomes of 1000 actinobacteria strains.</title>
        <authorList>
            <person name="Klenk H.-P."/>
        </authorList>
    </citation>
    <scope>NUCLEOTIDE SEQUENCE [LARGE SCALE GENOMIC DNA]</scope>
    <source>
        <strain evidence="6 7">DSM 45779</strain>
    </source>
</reference>
<evidence type="ECO:0000259" key="5">
    <source>
        <dbReference type="Pfam" id="PF05193"/>
    </source>
</evidence>
<accession>A0A4Q7UV29</accession>
<dbReference type="PROSITE" id="PS00143">
    <property type="entry name" value="INSULINASE"/>
    <property type="match status" value="1"/>
</dbReference>
<dbReference type="Proteomes" id="UP000291591">
    <property type="component" value="Unassembled WGS sequence"/>
</dbReference>
<evidence type="ECO:0000313" key="7">
    <source>
        <dbReference type="Proteomes" id="UP000291591"/>
    </source>
</evidence>
<dbReference type="InterPro" id="IPR011249">
    <property type="entry name" value="Metalloenz_LuxS/M16"/>
</dbReference>
<feature type="compositionally biased region" description="Gly residues" evidence="3">
    <location>
        <begin position="31"/>
        <end position="43"/>
    </location>
</feature>
<dbReference type="InterPro" id="IPR007863">
    <property type="entry name" value="Peptidase_M16_C"/>
</dbReference>
<evidence type="ECO:0000259" key="4">
    <source>
        <dbReference type="Pfam" id="PF00675"/>
    </source>
</evidence>
<dbReference type="SUPFAM" id="SSF63411">
    <property type="entry name" value="LuxS/MPP-like metallohydrolase"/>
    <property type="match status" value="2"/>
</dbReference>
<gene>
    <name evidence="6" type="ORF">EV383_1644</name>
</gene>
<proteinExistence type="inferred from homology"/>
<organism evidence="6 7">
    <name type="scientific">Pseudonocardia sediminis</name>
    <dbReference type="NCBI Taxonomy" id="1397368"/>
    <lineage>
        <taxon>Bacteria</taxon>
        <taxon>Bacillati</taxon>
        <taxon>Actinomycetota</taxon>
        <taxon>Actinomycetes</taxon>
        <taxon>Pseudonocardiales</taxon>
        <taxon>Pseudonocardiaceae</taxon>
        <taxon>Pseudonocardia</taxon>
    </lineage>
</organism>
<dbReference type="PANTHER" id="PTHR11851">
    <property type="entry name" value="METALLOPROTEASE"/>
    <property type="match status" value="1"/>
</dbReference>
<protein>
    <submittedName>
        <fullName evidence="6">Putative Zn-dependent peptidase</fullName>
    </submittedName>
</protein>
<dbReference type="EMBL" id="SHKL01000001">
    <property type="protein sequence ID" value="RZT84788.1"/>
    <property type="molecule type" value="Genomic_DNA"/>
</dbReference>
<feature type="domain" description="Peptidase M16 C-terminal" evidence="5">
    <location>
        <begin position="212"/>
        <end position="392"/>
    </location>
</feature>
<dbReference type="GO" id="GO:0006508">
    <property type="term" value="P:proteolysis"/>
    <property type="evidence" value="ECO:0007669"/>
    <property type="project" value="InterPro"/>
</dbReference>
<evidence type="ECO:0000313" key="6">
    <source>
        <dbReference type="EMBL" id="RZT84788.1"/>
    </source>
</evidence>
<dbReference type="PANTHER" id="PTHR11851:SF49">
    <property type="entry name" value="MITOCHONDRIAL-PROCESSING PEPTIDASE SUBUNIT ALPHA"/>
    <property type="match status" value="1"/>
</dbReference>
<name>A0A4Q7UV29_PSEST</name>
<dbReference type="InterPro" id="IPR001431">
    <property type="entry name" value="Pept_M16_Zn_BS"/>
</dbReference>
<feature type="region of interest" description="Disordered" evidence="3">
    <location>
        <begin position="1"/>
        <end position="50"/>
    </location>
</feature>
<evidence type="ECO:0000256" key="3">
    <source>
        <dbReference type="SAM" id="MobiDB-lite"/>
    </source>
</evidence>
<dbReference type="Pfam" id="PF00675">
    <property type="entry name" value="Peptidase_M16"/>
    <property type="match status" value="1"/>
</dbReference>
<evidence type="ECO:0000256" key="2">
    <source>
        <dbReference type="RuleBase" id="RU004447"/>
    </source>
</evidence>
<dbReference type="Pfam" id="PF05193">
    <property type="entry name" value="Peptidase_M16_C"/>
    <property type="match status" value="1"/>
</dbReference>
<dbReference type="GO" id="GO:0004222">
    <property type="term" value="F:metalloendopeptidase activity"/>
    <property type="evidence" value="ECO:0007669"/>
    <property type="project" value="InterPro"/>
</dbReference>
<comment type="caution">
    <text evidence="6">The sequence shown here is derived from an EMBL/GenBank/DDBJ whole genome shotgun (WGS) entry which is preliminary data.</text>
</comment>
<dbReference type="AlphaFoldDB" id="A0A4Q7UV29"/>
<evidence type="ECO:0000256" key="1">
    <source>
        <dbReference type="ARBA" id="ARBA00007261"/>
    </source>
</evidence>
<comment type="similarity">
    <text evidence="1 2">Belongs to the peptidase M16 family.</text>
</comment>
<feature type="domain" description="Peptidase M16 N-terminal" evidence="4">
    <location>
        <begin position="60"/>
        <end position="204"/>
    </location>
</feature>
<dbReference type="InterPro" id="IPR011765">
    <property type="entry name" value="Pept_M16_N"/>
</dbReference>
<dbReference type="InterPro" id="IPR050361">
    <property type="entry name" value="MPP/UQCRC_Complex"/>
</dbReference>
<dbReference type="GO" id="GO:0046872">
    <property type="term" value="F:metal ion binding"/>
    <property type="evidence" value="ECO:0007669"/>
    <property type="project" value="InterPro"/>
</dbReference>
<dbReference type="Gene3D" id="3.30.830.10">
    <property type="entry name" value="Metalloenzyme, LuxS/M16 peptidase-like"/>
    <property type="match status" value="2"/>
</dbReference>
<sequence length="473" mass="49607">MHEKNDPPASARNPERGNGAGAGVVLPGPGSPGVGGARAGGPGDADAVRRSDLPGGARLVTETVPWVRSVALGIWIGIGSVDETGDQAGAAHYLEHLLFKGTGRRTAAGIAEEMDAVGGELNAFTAKEHTCYYAHVLDDDVALAIDVLADVVTEAELAHTDVELERGVVLEEISMRDDDPEDLLGELFDETLFGEHALGRPVIGSEDSIRGMSRDTLHEFWRGEYTTPRMVVAAAGNLDHDRVADLVSQALVGASERSRGLTAEPPRTGGGPRPVRSSALALHPDESEQAHLMLGVPGPSRHTPGRAALAVLNTALGGGLSSRLFQQVREQRGLAYQVYSSQVRYADAGSLAVYAGCAPERLGEVVAVVRDVLAGVASDGLTEAEVLRAQGALRGGLVLGLEDTASRMNRLGRSELDHGRQRSLSESLARIEAVTPSEVADLAAELLTQPLTAAVVGPYDEIDDLPAALRDLA</sequence>
<dbReference type="FunFam" id="3.30.830.10:FF:000008">
    <property type="entry name" value="Mitochondrial-processing peptidase subunit beta"/>
    <property type="match status" value="1"/>
</dbReference>